<proteinExistence type="predicted"/>
<dbReference type="Proteomes" id="UP000019484">
    <property type="component" value="Unassembled WGS sequence"/>
</dbReference>
<dbReference type="RefSeq" id="XP_007723661.1">
    <property type="nucleotide sequence ID" value="XM_007725471.1"/>
</dbReference>
<accession>W9YDA4</accession>
<dbReference type="AlphaFoldDB" id="W9YDA4"/>
<evidence type="ECO:0000313" key="2">
    <source>
        <dbReference type="Proteomes" id="UP000019484"/>
    </source>
</evidence>
<name>W9YDA4_9EURO</name>
<sequence>MKRYIDLQDTAFASTARTIDNQYPQKYCIKSDYDIQRRYSRVLRNGTHDFTAIREWLRILEREYTSNLKGKLRTLLISIYTSGGASPILVVKYLFGDEYRIQRHVLFHPLQASHAGILEIFGHASASGYLDLGGFNHWWTGGRGSGCAGLDSEELTAQFALHETLTLQSGNVDENLRQSVEKLENLRLTLDERAIKDMERDTAEATRTCADRVQQVTKTVKETQLTWLLRDIEDAIGEYENSEDTSNDAP</sequence>
<keyword evidence="2" id="KW-1185">Reference proteome</keyword>
<organism evidence="1 2">
    <name type="scientific">Capronia coronata CBS 617.96</name>
    <dbReference type="NCBI Taxonomy" id="1182541"/>
    <lineage>
        <taxon>Eukaryota</taxon>
        <taxon>Fungi</taxon>
        <taxon>Dikarya</taxon>
        <taxon>Ascomycota</taxon>
        <taxon>Pezizomycotina</taxon>
        <taxon>Eurotiomycetes</taxon>
        <taxon>Chaetothyriomycetidae</taxon>
        <taxon>Chaetothyriales</taxon>
        <taxon>Herpotrichiellaceae</taxon>
        <taxon>Capronia</taxon>
    </lineage>
</organism>
<protein>
    <submittedName>
        <fullName evidence="1">Uncharacterized protein</fullName>
    </submittedName>
</protein>
<dbReference type="EMBL" id="AMWN01000004">
    <property type="protein sequence ID" value="EXJ87655.1"/>
    <property type="molecule type" value="Genomic_DNA"/>
</dbReference>
<gene>
    <name evidence="1" type="ORF">A1O1_04579</name>
</gene>
<comment type="caution">
    <text evidence="1">The sequence shown here is derived from an EMBL/GenBank/DDBJ whole genome shotgun (WGS) entry which is preliminary data.</text>
</comment>
<evidence type="ECO:0000313" key="1">
    <source>
        <dbReference type="EMBL" id="EXJ87655.1"/>
    </source>
</evidence>
<dbReference type="HOGENOM" id="CLU_1111248_0_0_1"/>
<reference evidence="1 2" key="1">
    <citation type="submission" date="2013-03" db="EMBL/GenBank/DDBJ databases">
        <title>The Genome Sequence of Capronia coronata CBS 617.96.</title>
        <authorList>
            <consortium name="The Broad Institute Genomics Platform"/>
            <person name="Cuomo C."/>
            <person name="de Hoog S."/>
            <person name="Gorbushina A."/>
            <person name="Walker B."/>
            <person name="Young S.K."/>
            <person name="Zeng Q."/>
            <person name="Gargeya S."/>
            <person name="Fitzgerald M."/>
            <person name="Haas B."/>
            <person name="Abouelleil A."/>
            <person name="Allen A.W."/>
            <person name="Alvarado L."/>
            <person name="Arachchi H.M."/>
            <person name="Berlin A.M."/>
            <person name="Chapman S.B."/>
            <person name="Gainer-Dewar J."/>
            <person name="Goldberg J."/>
            <person name="Griggs A."/>
            <person name="Gujja S."/>
            <person name="Hansen M."/>
            <person name="Howarth C."/>
            <person name="Imamovic A."/>
            <person name="Ireland A."/>
            <person name="Larimer J."/>
            <person name="McCowan C."/>
            <person name="Murphy C."/>
            <person name="Pearson M."/>
            <person name="Poon T.W."/>
            <person name="Priest M."/>
            <person name="Roberts A."/>
            <person name="Saif S."/>
            <person name="Shea T."/>
            <person name="Sisk P."/>
            <person name="Sykes S."/>
            <person name="Wortman J."/>
            <person name="Nusbaum C."/>
            <person name="Birren B."/>
        </authorList>
    </citation>
    <scope>NUCLEOTIDE SEQUENCE [LARGE SCALE GENOMIC DNA]</scope>
    <source>
        <strain evidence="1 2">CBS 617.96</strain>
    </source>
</reference>
<dbReference type="GeneID" id="19159460"/>